<accession>A0ABP8B470</accession>
<proteinExistence type="predicted"/>
<evidence type="ECO:0000256" key="2">
    <source>
        <dbReference type="ARBA" id="ARBA00022448"/>
    </source>
</evidence>
<keyword evidence="4 7" id="KW-0812">Transmembrane</keyword>
<feature type="transmembrane region" description="Helical" evidence="7">
    <location>
        <begin position="134"/>
        <end position="156"/>
    </location>
</feature>
<dbReference type="PROSITE" id="PS00216">
    <property type="entry name" value="SUGAR_TRANSPORT_1"/>
    <property type="match status" value="1"/>
</dbReference>
<feature type="transmembrane region" description="Helical" evidence="7">
    <location>
        <begin position="162"/>
        <end position="184"/>
    </location>
</feature>
<feature type="transmembrane region" description="Helical" evidence="7">
    <location>
        <begin position="396"/>
        <end position="415"/>
    </location>
</feature>
<dbReference type="CDD" id="cd17321">
    <property type="entry name" value="MFS_MMR_MDR_like"/>
    <property type="match status" value="1"/>
</dbReference>
<evidence type="ECO:0000256" key="5">
    <source>
        <dbReference type="ARBA" id="ARBA00022989"/>
    </source>
</evidence>
<feature type="transmembrane region" description="Helical" evidence="7">
    <location>
        <begin position="361"/>
        <end position="384"/>
    </location>
</feature>
<feature type="transmembrane region" description="Helical" evidence="7">
    <location>
        <begin position="228"/>
        <end position="245"/>
    </location>
</feature>
<feature type="transmembrane region" description="Helical" evidence="7">
    <location>
        <begin position="44"/>
        <end position="63"/>
    </location>
</feature>
<evidence type="ECO:0000256" key="1">
    <source>
        <dbReference type="ARBA" id="ARBA00004651"/>
    </source>
</evidence>
<evidence type="ECO:0000259" key="8">
    <source>
        <dbReference type="PROSITE" id="PS50850"/>
    </source>
</evidence>
<feature type="transmembrane region" description="Helical" evidence="7">
    <location>
        <begin position="75"/>
        <end position="94"/>
    </location>
</feature>
<feature type="transmembrane region" description="Helical" evidence="7">
    <location>
        <begin position="330"/>
        <end position="349"/>
    </location>
</feature>
<dbReference type="NCBIfam" id="TIGR00711">
    <property type="entry name" value="efflux_EmrB"/>
    <property type="match status" value="1"/>
</dbReference>
<feature type="transmembrane region" description="Helical" evidence="7">
    <location>
        <begin position="300"/>
        <end position="318"/>
    </location>
</feature>
<dbReference type="Proteomes" id="UP001501251">
    <property type="component" value="Unassembled WGS sequence"/>
</dbReference>
<dbReference type="EMBL" id="BAABAQ010000008">
    <property type="protein sequence ID" value="GAA4197549.1"/>
    <property type="molecule type" value="Genomic_DNA"/>
</dbReference>
<dbReference type="Gene3D" id="1.20.1250.20">
    <property type="entry name" value="MFS general substrate transporter like domains"/>
    <property type="match status" value="1"/>
</dbReference>
<keyword evidence="2" id="KW-0813">Transport</keyword>
<dbReference type="SUPFAM" id="SSF103473">
    <property type="entry name" value="MFS general substrate transporter"/>
    <property type="match status" value="1"/>
</dbReference>
<dbReference type="InterPro" id="IPR011701">
    <property type="entry name" value="MFS"/>
</dbReference>
<dbReference type="PROSITE" id="PS50850">
    <property type="entry name" value="MFS"/>
    <property type="match status" value="1"/>
</dbReference>
<feature type="transmembrane region" description="Helical" evidence="7">
    <location>
        <begin position="7"/>
        <end position="24"/>
    </location>
</feature>
<dbReference type="RefSeq" id="WP_344920118.1">
    <property type="nucleotide sequence ID" value="NZ_BAABAQ010000008.1"/>
</dbReference>
<name>A0ABP8B470_9ACTN</name>
<protein>
    <submittedName>
        <fullName evidence="9">DHA2 family efflux MFS transporter permease subunit</fullName>
    </submittedName>
</protein>
<feature type="transmembrane region" description="Helical" evidence="7">
    <location>
        <begin position="100"/>
        <end position="122"/>
    </location>
</feature>
<keyword evidence="3" id="KW-1003">Cell membrane</keyword>
<evidence type="ECO:0000256" key="6">
    <source>
        <dbReference type="ARBA" id="ARBA00023136"/>
    </source>
</evidence>
<dbReference type="InterPro" id="IPR020846">
    <property type="entry name" value="MFS_dom"/>
</dbReference>
<comment type="caution">
    <text evidence="9">The sequence shown here is derived from an EMBL/GenBank/DDBJ whole genome shotgun (WGS) entry which is preliminary data.</text>
</comment>
<keyword evidence="5 7" id="KW-1133">Transmembrane helix</keyword>
<dbReference type="InterPro" id="IPR005829">
    <property type="entry name" value="Sugar_transporter_CS"/>
</dbReference>
<gene>
    <name evidence="9" type="ORF">GCM10022252_46620</name>
</gene>
<evidence type="ECO:0000256" key="3">
    <source>
        <dbReference type="ARBA" id="ARBA00022475"/>
    </source>
</evidence>
<evidence type="ECO:0000256" key="7">
    <source>
        <dbReference type="SAM" id="Phobius"/>
    </source>
</evidence>
<keyword evidence="10" id="KW-1185">Reference proteome</keyword>
<feature type="transmembrane region" description="Helical" evidence="7">
    <location>
        <begin position="435"/>
        <end position="457"/>
    </location>
</feature>
<comment type="subcellular location">
    <subcellularLocation>
        <location evidence="1">Cell membrane</location>
        <topology evidence="1">Multi-pass membrane protein</topology>
    </subcellularLocation>
</comment>
<feature type="transmembrane region" description="Helical" evidence="7">
    <location>
        <begin position="196"/>
        <end position="216"/>
    </location>
</feature>
<dbReference type="PANTHER" id="PTHR42718">
    <property type="entry name" value="MAJOR FACILITATOR SUPERFAMILY MULTIDRUG TRANSPORTER MFSC"/>
    <property type="match status" value="1"/>
</dbReference>
<feature type="transmembrane region" description="Helical" evidence="7">
    <location>
        <begin position="266"/>
        <end position="288"/>
    </location>
</feature>
<organism evidence="9 10">
    <name type="scientific">Streptosporangium oxazolinicum</name>
    <dbReference type="NCBI Taxonomy" id="909287"/>
    <lineage>
        <taxon>Bacteria</taxon>
        <taxon>Bacillati</taxon>
        <taxon>Actinomycetota</taxon>
        <taxon>Actinomycetes</taxon>
        <taxon>Streptosporangiales</taxon>
        <taxon>Streptosporangiaceae</taxon>
        <taxon>Streptosporangium</taxon>
    </lineage>
</organism>
<dbReference type="PRINTS" id="PR01036">
    <property type="entry name" value="TCRTETB"/>
</dbReference>
<evidence type="ECO:0000313" key="10">
    <source>
        <dbReference type="Proteomes" id="UP001501251"/>
    </source>
</evidence>
<dbReference type="Gene3D" id="1.20.1720.10">
    <property type="entry name" value="Multidrug resistance protein D"/>
    <property type="match status" value="1"/>
</dbReference>
<dbReference type="PANTHER" id="PTHR42718:SF42">
    <property type="entry name" value="EXPORT PROTEIN"/>
    <property type="match status" value="1"/>
</dbReference>
<sequence length="478" mass="49737">MTDTRRWWALGAISLATFMTYLDNNVVNVALPTIQRDLDLSISGLEWIVSGYILVFAGLMLVGGRLADVFGRRRVFLIGLVVFTAASFAAGMATDGGVLIATRAVQGVGAAFLTPTALALLTSTFPDARERATAVGLWSAVGALALALGPLTGGLISERWHWGWIYLINVPIGIATLGLGLWAIRTVPRETARRGLDVPGLVTSSLALVALTYALIEGAGAGWTSPEILGAFGIAAVSALAFVTIERRSREPMIDLSLFRSRVFSGGALSMGLWSFGVFGIYFFTALYLQNALRFSPIEAGAAFVPMALVMAATAALAPRLDRALGTARTVAAGLLLMAVSVFGISFVGEGGSFGDLLPWFLVYGLGGGMLVPLTTAILGALPTGRTGVASGVLNVSREVFGLLGITVLGAILNARQSSLLAEGAGQLAAFLDAYQYTLVVAAAIVLVGVPVSLLSLRTSRAANPPVPTEERPPVAVG</sequence>
<dbReference type="InterPro" id="IPR004638">
    <property type="entry name" value="EmrB-like"/>
</dbReference>
<dbReference type="Pfam" id="PF07690">
    <property type="entry name" value="MFS_1"/>
    <property type="match status" value="1"/>
</dbReference>
<dbReference type="InterPro" id="IPR036259">
    <property type="entry name" value="MFS_trans_sf"/>
</dbReference>
<evidence type="ECO:0000313" key="9">
    <source>
        <dbReference type="EMBL" id="GAA4197549.1"/>
    </source>
</evidence>
<evidence type="ECO:0000256" key="4">
    <source>
        <dbReference type="ARBA" id="ARBA00022692"/>
    </source>
</evidence>
<feature type="domain" description="Major facilitator superfamily (MFS) profile" evidence="8">
    <location>
        <begin position="9"/>
        <end position="461"/>
    </location>
</feature>
<keyword evidence="6 7" id="KW-0472">Membrane</keyword>
<reference evidence="10" key="1">
    <citation type="journal article" date="2019" name="Int. J. Syst. Evol. Microbiol.">
        <title>The Global Catalogue of Microorganisms (GCM) 10K type strain sequencing project: providing services to taxonomists for standard genome sequencing and annotation.</title>
        <authorList>
            <consortium name="The Broad Institute Genomics Platform"/>
            <consortium name="The Broad Institute Genome Sequencing Center for Infectious Disease"/>
            <person name="Wu L."/>
            <person name="Ma J."/>
        </authorList>
    </citation>
    <scope>NUCLEOTIDE SEQUENCE [LARGE SCALE GENOMIC DNA]</scope>
    <source>
        <strain evidence="10">JCM 17388</strain>
    </source>
</reference>